<dbReference type="OrthoDB" id="1925287at2759"/>
<evidence type="ECO:0000256" key="5">
    <source>
        <dbReference type="ARBA" id="ARBA00022691"/>
    </source>
</evidence>
<dbReference type="PROSITE" id="PS51620">
    <property type="entry name" value="SAM_TRM61"/>
    <property type="match status" value="1"/>
</dbReference>
<dbReference type="AlphaFoldDB" id="A0A196S9H1"/>
<feature type="binding site" evidence="9">
    <location>
        <begin position="113"/>
        <end position="116"/>
    </location>
    <ligand>
        <name>S-adenosyl-L-methionine</name>
        <dbReference type="ChEBI" id="CHEBI:59789"/>
    </ligand>
</feature>
<dbReference type="InterPro" id="IPR049470">
    <property type="entry name" value="TRM61_C"/>
</dbReference>
<reference evidence="11 12" key="1">
    <citation type="submission" date="2016-05" db="EMBL/GenBank/DDBJ databases">
        <title>Nuclear genome of Blastocystis sp. subtype 1 NandII.</title>
        <authorList>
            <person name="Gentekaki E."/>
            <person name="Curtis B."/>
            <person name="Stairs C."/>
            <person name="Eme L."/>
            <person name="Herman E."/>
            <person name="Klimes V."/>
            <person name="Arias M.C."/>
            <person name="Elias M."/>
            <person name="Hilliou F."/>
            <person name="Klute M."/>
            <person name="Malik S.-B."/>
            <person name="Pightling A."/>
            <person name="Rachubinski R."/>
            <person name="Salas D."/>
            <person name="Schlacht A."/>
            <person name="Suga H."/>
            <person name="Archibald J."/>
            <person name="Ball S.G."/>
            <person name="Clark G."/>
            <person name="Dacks J."/>
            <person name="Van Der Giezen M."/>
            <person name="Tsaousis A."/>
            <person name="Roger A."/>
        </authorList>
    </citation>
    <scope>NUCLEOTIDE SEQUENCE [LARGE SCALE GENOMIC DNA]</scope>
    <source>
        <strain evidence="12">ATCC 50177 / NandII</strain>
    </source>
</reference>
<keyword evidence="12" id="KW-1185">Reference proteome</keyword>
<keyword evidence="4 8" id="KW-0808">Transferase</keyword>
<evidence type="ECO:0000313" key="11">
    <source>
        <dbReference type="EMBL" id="OAO13673.1"/>
    </source>
</evidence>
<keyword evidence="5 8" id="KW-0949">S-adenosyl-L-methionine</keyword>
<dbReference type="GO" id="GO:0160107">
    <property type="term" value="F:tRNA (adenine(58)-N1)-methyltransferase activity"/>
    <property type="evidence" value="ECO:0007669"/>
    <property type="project" value="UniProtKB-EC"/>
</dbReference>
<feature type="binding site" evidence="9">
    <location>
        <position position="134"/>
    </location>
    <ligand>
        <name>S-adenosyl-L-methionine</name>
        <dbReference type="ChEBI" id="CHEBI:59789"/>
    </ligand>
</feature>
<dbReference type="InterPro" id="IPR029063">
    <property type="entry name" value="SAM-dependent_MTases_sf"/>
</dbReference>
<comment type="catalytic activity">
    <reaction evidence="8">
        <text>adenosine(58) in tRNA + S-adenosyl-L-methionine = N(1)-methyladenosine(58) in tRNA + S-adenosyl-L-homocysteine + H(+)</text>
        <dbReference type="Rhea" id="RHEA:43152"/>
        <dbReference type="Rhea" id="RHEA-COMP:10365"/>
        <dbReference type="Rhea" id="RHEA-COMP:10366"/>
        <dbReference type="ChEBI" id="CHEBI:15378"/>
        <dbReference type="ChEBI" id="CHEBI:57856"/>
        <dbReference type="ChEBI" id="CHEBI:59789"/>
        <dbReference type="ChEBI" id="CHEBI:74411"/>
        <dbReference type="ChEBI" id="CHEBI:74491"/>
        <dbReference type="EC" id="2.1.1.220"/>
    </reaction>
</comment>
<evidence type="ECO:0000256" key="9">
    <source>
        <dbReference type="PIRSR" id="PIRSR017269-1"/>
    </source>
</evidence>
<evidence type="ECO:0000256" key="3">
    <source>
        <dbReference type="ARBA" id="ARBA00022603"/>
    </source>
</evidence>
<feature type="domain" description="tRNA (adenine(58)-N(1))-methyltransferase catalytic subunit TRM61 C-terminal" evidence="10">
    <location>
        <begin position="63"/>
        <end position="320"/>
    </location>
</feature>
<dbReference type="Gene3D" id="3.10.330.20">
    <property type="match status" value="1"/>
</dbReference>
<evidence type="ECO:0000256" key="7">
    <source>
        <dbReference type="ARBA" id="ARBA00023242"/>
    </source>
</evidence>
<comment type="subcellular location">
    <subcellularLocation>
        <location evidence="1">Nucleus</location>
    </subcellularLocation>
</comment>
<dbReference type="PANTHER" id="PTHR12133:SF2">
    <property type="entry name" value="TRNA (ADENINE(58)-N(1))-METHYLTRANSFERASE CATALYTIC SUBUNIT TRMT61A"/>
    <property type="match status" value="1"/>
</dbReference>
<dbReference type="CDD" id="cd02440">
    <property type="entry name" value="AdoMet_MTases"/>
    <property type="match status" value="1"/>
</dbReference>
<keyword evidence="3 8" id="KW-0489">Methyltransferase</keyword>
<dbReference type="PIRSF" id="PIRSF017269">
    <property type="entry name" value="GCD14"/>
    <property type="match status" value="1"/>
</dbReference>
<evidence type="ECO:0000256" key="6">
    <source>
        <dbReference type="ARBA" id="ARBA00022694"/>
    </source>
</evidence>
<dbReference type="PANTHER" id="PTHR12133">
    <property type="entry name" value="TRNA (ADENINE(58)-N(1))-METHYLTRANSFERASE"/>
    <property type="match status" value="1"/>
</dbReference>
<dbReference type="STRING" id="478820.A0A196S9H1"/>
<dbReference type="GO" id="GO:0031515">
    <property type="term" value="C:tRNA (m1A) methyltransferase complex"/>
    <property type="evidence" value="ECO:0007669"/>
    <property type="project" value="UniProtKB-UniRule"/>
</dbReference>
<keyword evidence="6 8" id="KW-0819">tRNA processing</keyword>
<dbReference type="Proteomes" id="UP000078348">
    <property type="component" value="Unassembled WGS sequence"/>
</dbReference>
<dbReference type="SUPFAM" id="SSF53335">
    <property type="entry name" value="S-adenosyl-L-methionine-dependent methyltransferases"/>
    <property type="match status" value="1"/>
</dbReference>
<evidence type="ECO:0000256" key="8">
    <source>
        <dbReference type="PIRNR" id="PIRNR017269"/>
    </source>
</evidence>
<accession>A0A196S9H1</accession>
<dbReference type="Pfam" id="PF14801">
    <property type="entry name" value="TrmI-like_N"/>
    <property type="match status" value="1"/>
</dbReference>
<evidence type="ECO:0000259" key="10">
    <source>
        <dbReference type="Pfam" id="PF08704"/>
    </source>
</evidence>
<gene>
    <name evidence="11" type="ORF">AV274_4648</name>
</gene>
<protein>
    <recommendedName>
        <fullName evidence="2 8">tRNA (adenine(58)-N(1))-methyltransferase</fullName>
        <ecNumber evidence="2 8">2.1.1.220</ecNumber>
    </recommendedName>
</protein>
<dbReference type="Pfam" id="PF08704">
    <property type="entry name" value="GCD14"/>
    <property type="match status" value="1"/>
</dbReference>
<organism evidence="11 12">
    <name type="scientific">Blastocystis sp. subtype 1 (strain ATCC 50177 / NandII)</name>
    <dbReference type="NCBI Taxonomy" id="478820"/>
    <lineage>
        <taxon>Eukaryota</taxon>
        <taxon>Sar</taxon>
        <taxon>Stramenopiles</taxon>
        <taxon>Bigyra</taxon>
        <taxon>Opalozoa</taxon>
        <taxon>Opalinata</taxon>
        <taxon>Blastocystidae</taxon>
        <taxon>Blastocystis</taxon>
    </lineage>
</organism>
<dbReference type="GO" id="GO:0030488">
    <property type="term" value="P:tRNA methylation"/>
    <property type="evidence" value="ECO:0007669"/>
    <property type="project" value="InterPro"/>
</dbReference>
<dbReference type="InterPro" id="IPR014816">
    <property type="entry name" value="tRNA_MeTrfase_Gcd14"/>
</dbReference>
<comment type="similarity">
    <text evidence="8">Belongs to the class I-like SAM-binding methyltransferase superfamily. TRM61 family.</text>
</comment>
<dbReference type="EC" id="2.1.1.220" evidence="2 8"/>
<dbReference type="EMBL" id="LXWW01000346">
    <property type="protein sequence ID" value="OAO13673.1"/>
    <property type="molecule type" value="Genomic_DNA"/>
</dbReference>
<name>A0A196S9H1_BLAHN</name>
<evidence type="ECO:0000256" key="1">
    <source>
        <dbReference type="ARBA" id="ARBA00004123"/>
    </source>
</evidence>
<comment type="caution">
    <text evidence="11">The sequence shown here is derived from an EMBL/GenBank/DDBJ whole genome shotgun (WGS) entry which is preliminary data.</text>
</comment>
<feature type="binding site" evidence="9">
    <location>
        <position position="191"/>
    </location>
    <ligand>
        <name>S-adenosyl-L-methionine</name>
        <dbReference type="ChEBI" id="CHEBI:59789"/>
    </ligand>
</feature>
<proteinExistence type="inferred from homology"/>
<keyword evidence="7" id="KW-0539">Nucleus</keyword>
<sequence length="322" mass="36235">MFQGHRRVAKEGDLVIIYERKDSIVPVILKSGDKYQSIFGAFLHDNMIGKEYGSVITSQAGNKYVYILKPTAELWSGSMRTRTQIIFTLDASVIIFNLFLKPGCRVVESGTGSGALSTDIARVLGPMGHLFTFEYNELRSNEARNEFCRNGLGYIISVFHRDAYADGFVVEDEDESLRVDADHPVDAVFLDLPKPYAAIDNACKVLKYNGRICCFSPCIEQVQENCRVLREKGFELIETMESIIREYELNTIDNNNSNTVRMRTLEKKGVSLKREVPTTEITNDLFVPSASVMETLNSMVLSKGEHIGRAHTAYLTFATKLK</sequence>
<dbReference type="GO" id="GO:0005634">
    <property type="term" value="C:nucleus"/>
    <property type="evidence" value="ECO:0007669"/>
    <property type="project" value="UniProtKB-SubCell"/>
</dbReference>
<evidence type="ECO:0000256" key="2">
    <source>
        <dbReference type="ARBA" id="ARBA00012796"/>
    </source>
</evidence>
<dbReference type="Gene3D" id="3.40.50.150">
    <property type="entry name" value="Vaccinia Virus protein VP39"/>
    <property type="match status" value="1"/>
</dbReference>
<evidence type="ECO:0000313" key="12">
    <source>
        <dbReference type="Proteomes" id="UP000078348"/>
    </source>
</evidence>
<evidence type="ECO:0000256" key="4">
    <source>
        <dbReference type="ARBA" id="ARBA00022679"/>
    </source>
</evidence>